<reference evidence="6" key="1">
    <citation type="submission" date="2021-01" db="EMBL/GenBank/DDBJ databases">
        <authorList>
            <person name="Kaushik A."/>
        </authorList>
    </citation>
    <scope>NUCLEOTIDE SEQUENCE</scope>
    <source>
        <strain evidence="6">AG4-R118</strain>
    </source>
</reference>
<evidence type="ECO:0000313" key="7">
    <source>
        <dbReference type="Proteomes" id="UP000663888"/>
    </source>
</evidence>
<dbReference type="GO" id="GO:0005634">
    <property type="term" value="C:nucleus"/>
    <property type="evidence" value="ECO:0007669"/>
    <property type="project" value="UniProtKB-SubCell"/>
</dbReference>
<sequence>MKVLPGINIKREIDNLLEIGHDAENEQLAHGLNDATTSQTSTTRIRGDLTLSTEHSLSLVSAPFASKLLQTIRLTNIPSVPPTSLGDYETDTTWTSYPLGFVPQYYGPSSMEALAQNAQLYLRPDTDENIHLRPEYWRTPTAENRTYSSNDPHILTNLQEDLPPEDLLPALIGGYFERVNITLPILHRPLFESQLRDGLHTRDEEFARLLLVVCALGARWCEDRRVLDDQCSSELSAGYRWFRSAYRGMIDAVYRPSLINIQFTLLSFAFLLGTKFHNVAWHFVAKASRMLQTLGAHRRKPSHTLADELLKRSFRCCFILDRFVSTTLGRPSVFRNIDIDVDDMMEIDDLFWTPELGARPPLSHSGSLQLAALNHTSRLCTIIGQASQTIFAPANVKVRIGLGSSQGEEWISRNLNQQLNRWAASVPANLRLPDPERFGEHPVPHLHSITTLWTGYCYAAIYINRPFITSRTPEIAATSFHNCRQAAHQCARMIHAYDKIPGSLPLQCAIPGVFSSAMVLIIDLIANSRPERLEEVVTSDSPGYSIVANEQ</sequence>
<dbReference type="InterPro" id="IPR007219">
    <property type="entry name" value="XnlR_reg_dom"/>
</dbReference>
<dbReference type="GO" id="GO:0008270">
    <property type="term" value="F:zinc ion binding"/>
    <property type="evidence" value="ECO:0007669"/>
    <property type="project" value="InterPro"/>
</dbReference>
<name>A0A8H3GXB4_9AGAM</name>
<dbReference type="Proteomes" id="UP000663888">
    <property type="component" value="Unassembled WGS sequence"/>
</dbReference>
<keyword evidence="3" id="KW-0238">DNA-binding</keyword>
<evidence type="ECO:0000256" key="4">
    <source>
        <dbReference type="ARBA" id="ARBA00023242"/>
    </source>
</evidence>
<organism evidence="6 7">
    <name type="scientific">Rhizoctonia solani</name>
    <dbReference type="NCBI Taxonomy" id="456999"/>
    <lineage>
        <taxon>Eukaryota</taxon>
        <taxon>Fungi</taxon>
        <taxon>Dikarya</taxon>
        <taxon>Basidiomycota</taxon>
        <taxon>Agaricomycotina</taxon>
        <taxon>Agaricomycetes</taxon>
        <taxon>Cantharellales</taxon>
        <taxon>Ceratobasidiaceae</taxon>
        <taxon>Rhizoctonia</taxon>
    </lineage>
</organism>
<dbReference type="SMART" id="SM00906">
    <property type="entry name" value="Fungal_trans"/>
    <property type="match status" value="1"/>
</dbReference>
<feature type="domain" description="Xylanolytic transcriptional activator regulatory" evidence="5">
    <location>
        <begin position="280"/>
        <end position="350"/>
    </location>
</feature>
<dbReference type="EMBL" id="CAJMWX010001146">
    <property type="protein sequence ID" value="CAE6470882.1"/>
    <property type="molecule type" value="Genomic_DNA"/>
</dbReference>
<dbReference type="Pfam" id="PF04082">
    <property type="entry name" value="Fungal_trans"/>
    <property type="match status" value="1"/>
</dbReference>
<evidence type="ECO:0000256" key="2">
    <source>
        <dbReference type="ARBA" id="ARBA00022723"/>
    </source>
</evidence>
<evidence type="ECO:0000256" key="3">
    <source>
        <dbReference type="ARBA" id="ARBA00023125"/>
    </source>
</evidence>
<dbReference type="GO" id="GO:0003700">
    <property type="term" value="F:DNA-binding transcription factor activity"/>
    <property type="evidence" value="ECO:0007669"/>
    <property type="project" value="InterPro"/>
</dbReference>
<proteinExistence type="predicted"/>
<protein>
    <recommendedName>
        <fullName evidence="5">Xylanolytic transcriptional activator regulatory domain-containing protein</fullName>
    </recommendedName>
</protein>
<dbReference type="InterPro" id="IPR050987">
    <property type="entry name" value="AtrR-like"/>
</dbReference>
<dbReference type="CDD" id="cd12148">
    <property type="entry name" value="fungal_TF_MHR"/>
    <property type="match status" value="1"/>
</dbReference>
<evidence type="ECO:0000313" key="6">
    <source>
        <dbReference type="EMBL" id="CAE6470882.1"/>
    </source>
</evidence>
<dbReference type="GO" id="GO:0006351">
    <property type="term" value="P:DNA-templated transcription"/>
    <property type="evidence" value="ECO:0007669"/>
    <property type="project" value="InterPro"/>
</dbReference>
<comment type="subcellular location">
    <subcellularLocation>
        <location evidence="1">Nucleus</location>
    </subcellularLocation>
</comment>
<evidence type="ECO:0000256" key="1">
    <source>
        <dbReference type="ARBA" id="ARBA00004123"/>
    </source>
</evidence>
<feature type="non-terminal residue" evidence="6">
    <location>
        <position position="551"/>
    </location>
</feature>
<accession>A0A8H3GXB4</accession>
<dbReference type="PANTHER" id="PTHR46910:SF3">
    <property type="entry name" value="HALOTOLERANCE PROTEIN 9-RELATED"/>
    <property type="match status" value="1"/>
</dbReference>
<keyword evidence="4" id="KW-0539">Nucleus</keyword>
<dbReference type="PANTHER" id="PTHR46910">
    <property type="entry name" value="TRANSCRIPTION FACTOR PDR1"/>
    <property type="match status" value="1"/>
</dbReference>
<keyword evidence="2" id="KW-0479">Metal-binding</keyword>
<evidence type="ECO:0000259" key="5">
    <source>
        <dbReference type="SMART" id="SM00906"/>
    </source>
</evidence>
<comment type="caution">
    <text evidence="6">The sequence shown here is derived from an EMBL/GenBank/DDBJ whole genome shotgun (WGS) entry which is preliminary data.</text>
</comment>
<dbReference type="AlphaFoldDB" id="A0A8H3GXB4"/>
<gene>
    <name evidence="6" type="ORF">RDB_LOCUS106937</name>
</gene>
<dbReference type="GO" id="GO:0003677">
    <property type="term" value="F:DNA binding"/>
    <property type="evidence" value="ECO:0007669"/>
    <property type="project" value="UniProtKB-KW"/>
</dbReference>